<feature type="domain" description="Polysaccharide pyruvyl transferase" evidence="1">
    <location>
        <begin position="27"/>
        <end position="321"/>
    </location>
</feature>
<evidence type="ECO:0000313" key="3">
    <source>
        <dbReference type="Proteomes" id="UP000199550"/>
    </source>
</evidence>
<dbReference type="InterPro" id="IPR007345">
    <property type="entry name" value="Polysacch_pyruvyl_Trfase"/>
</dbReference>
<evidence type="ECO:0000259" key="1">
    <source>
        <dbReference type="Pfam" id="PF04230"/>
    </source>
</evidence>
<sequence length="396" mass="42631">MTHAPLRICLIMHSTRSDNLGVGALTVSEVEILRDISRQIDTPIDITVMDWKDPRAPYVTGPDVTVRDLDGRVMVNPRGYFAVARQSDLVIDIGGGDSFADIYGSRRLNRMFLLKYLTHLAGTPLVMAPQTVGPFTRASSRFLAAASLKRCAVVASRDAMSTQAARDLGVTKVIEASDVALRLPYTPPAPRSGGPVKVGINVSGLLMGGGYTGRNEFGLTMDYPALIRDLIRHFQSHTDGCEVHLVPHVIVPSGRLSGEDDHRASAALAAEFPGTVLAPAFDTPSEAKSYIAGLDFFMGARMHACIAAFSSSVPVVPMAYSRKFAGLFGTLGYDRTVDCTTQGADDIKAAIFAGYDGRDALAAEAKTALTEGLRKLQVYEDALRDVLIAQRDKRKA</sequence>
<dbReference type="PANTHER" id="PTHR36836:SF1">
    <property type="entry name" value="COLANIC ACID BIOSYNTHESIS PROTEIN WCAK"/>
    <property type="match status" value="1"/>
</dbReference>
<dbReference type="STRING" id="195913.SAMN04488004_1443"/>
<dbReference type="Proteomes" id="UP000199550">
    <property type="component" value="Unassembled WGS sequence"/>
</dbReference>
<dbReference type="Pfam" id="PF04230">
    <property type="entry name" value="PS_pyruv_trans"/>
    <property type="match status" value="1"/>
</dbReference>
<dbReference type="AlphaFoldDB" id="A0A1I4JS74"/>
<keyword evidence="2" id="KW-0808">Transferase</keyword>
<keyword evidence="3" id="KW-1185">Reference proteome</keyword>
<evidence type="ECO:0000313" key="2">
    <source>
        <dbReference type="EMBL" id="SFL69370.1"/>
    </source>
</evidence>
<dbReference type="EMBL" id="FOTF01000044">
    <property type="protein sequence ID" value="SFL69370.1"/>
    <property type="molecule type" value="Genomic_DNA"/>
</dbReference>
<dbReference type="GO" id="GO:0016740">
    <property type="term" value="F:transferase activity"/>
    <property type="evidence" value="ECO:0007669"/>
    <property type="project" value="UniProtKB-KW"/>
</dbReference>
<dbReference type="PANTHER" id="PTHR36836">
    <property type="entry name" value="COLANIC ACID BIOSYNTHESIS PROTEIN WCAK"/>
    <property type="match status" value="1"/>
</dbReference>
<accession>A0A1I4JS74</accession>
<dbReference type="OrthoDB" id="1814359at2"/>
<gene>
    <name evidence="2" type="ORF">SAMN04488004_1443</name>
</gene>
<reference evidence="2 3" key="1">
    <citation type="submission" date="2016-10" db="EMBL/GenBank/DDBJ databases">
        <authorList>
            <person name="de Groot N.N."/>
        </authorList>
    </citation>
    <scope>NUCLEOTIDE SEQUENCE [LARGE SCALE GENOMIC DNA]</scope>
    <source>
        <strain evidence="2 3">DSM 16199</strain>
    </source>
</reference>
<protein>
    <submittedName>
        <fullName evidence="2">Polysaccharide pyruvyl transferase family protein WcaK</fullName>
    </submittedName>
</protein>
<name>A0A1I4JS74_9RHOB</name>
<dbReference type="RefSeq" id="WP_090192008.1">
    <property type="nucleotide sequence ID" value="NZ_FOTF01000044.1"/>
</dbReference>
<organism evidence="2 3">
    <name type="scientific">Loktanella salsilacus</name>
    <dbReference type="NCBI Taxonomy" id="195913"/>
    <lineage>
        <taxon>Bacteria</taxon>
        <taxon>Pseudomonadati</taxon>
        <taxon>Pseudomonadota</taxon>
        <taxon>Alphaproteobacteria</taxon>
        <taxon>Rhodobacterales</taxon>
        <taxon>Roseobacteraceae</taxon>
        <taxon>Loktanella</taxon>
    </lineage>
</organism>
<proteinExistence type="predicted"/>